<proteinExistence type="predicted"/>
<evidence type="ECO:0000256" key="1">
    <source>
        <dbReference type="SAM" id="MobiDB-lite"/>
    </source>
</evidence>
<protein>
    <submittedName>
        <fullName evidence="2">Uncharacterized protein</fullName>
    </submittedName>
</protein>
<evidence type="ECO:0000313" key="2">
    <source>
        <dbReference type="EMBL" id="GAU89832.1"/>
    </source>
</evidence>
<sequence length="101" mass="11531">MVHHARASLSHGVEAKKKHGAQKQENAERPPLSIMLVIRYTVADDESHRLIVHTHDMRLQLHRSVRNVTARRHSPLSSSVNTSAQCFSMQLCRRQSRLSIC</sequence>
<gene>
    <name evidence="2" type="primary">RvY_02336-1</name>
    <name evidence="2" type="synonym">RvY_02336.1</name>
    <name evidence="2" type="ORF">RvY_02336</name>
</gene>
<reference evidence="2 3" key="1">
    <citation type="journal article" date="2016" name="Nat. Commun.">
        <title>Extremotolerant tardigrade genome and improved radiotolerance of human cultured cells by tardigrade-unique protein.</title>
        <authorList>
            <person name="Hashimoto T."/>
            <person name="Horikawa D.D."/>
            <person name="Saito Y."/>
            <person name="Kuwahara H."/>
            <person name="Kozuka-Hata H."/>
            <person name="Shin-I T."/>
            <person name="Minakuchi Y."/>
            <person name="Ohishi K."/>
            <person name="Motoyama A."/>
            <person name="Aizu T."/>
            <person name="Enomoto A."/>
            <person name="Kondo K."/>
            <person name="Tanaka S."/>
            <person name="Hara Y."/>
            <person name="Koshikawa S."/>
            <person name="Sagara H."/>
            <person name="Miura T."/>
            <person name="Yokobori S."/>
            <person name="Miyagawa K."/>
            <person name="Suzuki Y."/>
            <person name="Kubo T."/>
            <person name="Oyama M."/>
            <person name="Kohara Y."/>
            <person name="Fujiyama A."/>
            <person name="Arakawa K."/>
            <person name="Katayama T."/>
            <person name="Toyoda A."/>
            <person name="Kunieda T."/>
        </authorList>
    </citation>
    <scope>NUCLEOTIDE SEQUENCE [LARGE SCALE GENOMIC DNA]</scope>
    <source>
        <strain evidence="2 3">YOKOZUNA-1</strain>
    </source>
</reference>
<keyword evidence="3" id="KW-1185">Reference proteome</keyword>
<dbReference type="EMBL" id="BDGG01000001">
    <property type="protein sequence ID" value="GAU89832.1"/>
    <property type="molecule type" value="Genomic_DNA"/>
</dbReference>
<accession>A0A1D1UQ95</accession>
<feature type="region of interest" description="Disordered" evidence="1">
    <location>
        <begin position="1"/>
        <end position="28"/>
    </location>
</feature>
<comment type="caution">
    <text evidence="2">The sequence shown here is derived from an EMBL/GenBank/DDBJ whole genome shotgun (WGS) entry which is preliminary data.</text>
</comment>
<dbReference type="AlphaFoldDB" id="A0A1D1UQ95"/>
<dbReference type="Proteomes" id="UP000186922">
    <property type="component" value="Unassembled WGS sequence"/>
</dbReference>
<name>A0A1D1UQ95_RAMVA</name>
<organism evidence="2 3">
    <name type="scientific">Ramazzottius varieornatus</name>
    <name type="common">Water bear</name>
    <name type="synonym">Tardigrade</name>
    <dbReference type="NCBI Taxonomy" id="947166"/>
    <lineage>
        <taxon>Eukaryota</taxon>
        <taxon>Metazoa</taxon>
        <taxon>Ecdysozoa</taxon>
        <taxon>Tardigrada</taxon>
        <taxon>Eutardigrada</taxon>
        <taxon>Parachela</taxon>
        <taxon>Hypsibioidea</taxon>
        <taxon>Ramazzottiidae</taxon>
        <taxon>Ramazzottius</taxon>
    </lineage>
</organism>
<evidence type="ECO:0000313" key="3">
    <source>
        <dbReference type="Proteomes" id="UP000186922"/>
    </source>
</evidence>